<keyword evidence="2" id="KW-1185">Reference proteome</keyword>
<name>A0AC60PX01_IXOPE</name>
<reference evidence="1 2" key="1">
    <citation type="journal article" date="2020" name="Cell">
        <title>Large-Scale Comparative Analyses of Tick Genomes Elucidate Their Genetic Diversity and Vector Capacities.</title>
        <authorList>
            <consortium name="Tick Genome and Microbiome Consortium (TIGMIC)"/>
            <person name="Jia N."/>
            <person name="Wang J."/>
            <person name="Shi W."/>
            <person name="Du L."/>
            <person name="Sun Y."/>
            <person name="Zhan W."/>
            <person name="Jiang J.F."/>
            <person name="Wang Q."/>
            <person name="Zhang B."/>
            <person name="Ji P."/>
            <person name="Bell-Sakyi L."/>
            <person name="Cui X.M."/>
            <person name="Yuan T.T."/>
            <person name="Jiang B.G."/>
            <person name="Yang W.F."/>
            <person name="Lam T.T."/>
            <person name="Chang Q.C."/>
            <person name="Ding S.J."/>
            <person name="Wang X.J."/>
            <person name="Zhu J.G."/>
            <person name="Ruan X.D."/>
            <person name="Zhao L."/>
            <person name="Wei J.T."/>
            <person name="Ye R.Z."/>
            <person name="Que T.C."/>
            <person name="Du C.H."/>
            <person name="Zhou Y.H."/>
            <person name="Cheng J.X."/>
            <person name="Dai P.F."/>
            <person name="Guo W.B."/>
            <person name="Han X.H."/>
            <person name="Huang E.J."/>
            <person name="Li L.F."/>
            <person name="Wei W."/>
            <person name="Gao Y.C."/>
            <person name="Liu J.Z."/>
            <person name="Shao H.Z."/>
            <person name="Wang X."/>
            <person name="Wang C.C."/>
            <person name="Yang T.C."/>
            <person name="Huo Q.B."/>
            <person name="Li W."/>
            <person name="Chen H.Y."/>
            <person name="Chen S.E."/>
            <person name="Zhou L.G."/>
            <person name="Ni X.B."/>
            <person name="Tian J.H."/>
            <person name="Sheng Y."/>
            <person name="Liu T."/>
            <person name="Pan Y.S."/>
            <person name="Xia L.Y."/>
            <person name="Li J."/>
            <person name="Zhao F."/>
            <person name="Cao W.C."/>
        </authorList>
    </citation>
    <scope>NUCLEOTIDE SEQUENCE [LARGE SCALE GENOMIC DNA]</scope>
    <source>
        <strain evidence="1">Iper-2018</strain>
    </source>
</reference>
<evidence type="ECO:0000313" key="1">
    <source>
        <dbReference type="EMBL" id="KAG0425347.1"/>
    </source>
</evidence>
<dbReference type="EMBL" id="JABSTQ010009856">
    <property type="protein sequence ID" value="KAG0425347.1"/>
    <property type="molecule type" value="Genomic_DNA"/>
</dbReference>
<dbReference type="Proteomes" id="UP000805193">
    <property type="component" value="Unassembled WGS sequence"/>
</dbReference>
<organism evidence="1 2">
    <name type="scientific">Ixodes persulcatus</name>
    <name type="common">Taiga tick</name>
    <dbReference type="NCBI Taxonomy" id="34615"/>
    <lineage>
        <taxon>Eukaryota</taxon>
        <taxon>Metazoa</taxon>
        <taxon>Ecdysozoa</taxon>
        <taxon>Arthropoda</taxon>
        <taxon>Chelicerata</taxon>
        <taxon>Arachnida</taxon>
        <taxon>Acari</taxon>
        <taxon>Parasitiformes</taxon>
        <taxon>Ixodida</taxon>
        <taxon>Ixodoidea</taxon>
        <taxon>Ixodidae</taxon>
        <taxon>Ixodinae</taxon>
        <taxon>Ixodes</taxon>
    </lineage>
</organism>
<sequence length="184" mass="20749">MEIQERKHSPALKELWGLIPSGQSPTTHPVPGQVPSCTDKAIKHSNVRKYLPEVYEHNFEKIKEAVKNRPIFLTIDETPEFRGRPAVAVLVTSYDDKVPGRRTLMADLQVLQQCNAVSIGMFIQEVLQKIAKSLSDVCVLCSDSASYVLHIVNPNVKAELPHMFEIYKHLFALVVQRGHYITCS</sequence>
<comment type="caution">
    <text evidence="1">The sequence shown here is derived from an EMBL/GenBank/DDBJ whole genome shotgun (WGS) entry which is preliminary data.</text>
</comment>
<proteinExistence type="predicted"/>
<accession>A0AC60PX01</accession>
<gene>
    <name evidence="1" type="ORF">HPB47_027479</name>
</gene>
<evidence type="ECO:0000313" key="2">
    <source>
        <dbReference type="Proteomes" id="UP000805193"/>
    </source>
</evidence>
<protein>
    <submittedName>
        <fullName evidence="1">Uncharacterized protein</fullName>
    </submittedName>
</protein>